<feature type="compositionally biased region" description="Polar residues" evidence="2">
    <location>
        <begin position="1"/>
        <end position="18"/>
    </location>
</feature>
<dbReference type="GO" id="GO:0071004">
    <property type="term" value="C:U2-type prespliceosome"/>
    <property type="evidence" value="ECO:0007669"/>
    <property type="project" value="TreeGrafter"/>
</dbReference>
<dbReference type="InterPro" id="IPR000626">
    <property type="entry name" value="Ubiquitin-like_dom"/>
</dbReference>
<dbReference type="GO" id="GO:0071013">
    <property type="term" value="C:catalytic step 2 spliceosome"/>
    <property type="evidence" value="ECO:0007669"/>
    <property type="project" value="TreeGrafter"/>
</dbReference>
<protein>
    <submittedName>
        <fullName evidence="6">Putative splicing factor 3A subunit 1</fullName>
    </submittedName>
</protein>
<evidence type="ECO:0000259" key="3">
    <source>
        <dbReference type="PROSITE" id="PS50053"/>
    </source>
</evidence>
<dbReference type="InterPro" id="IPR035967">
    <property type="entry name" value="SWAP/Surp_sf"/>
</dbReference>
<dbReference type="GO" id="GO:0045292">
    <property type="term" value="P:mRNA cis splicing, via spliceosome"/>
    <property type="evidence" value="ECO:0007669"/>
    <property type="project" value="InterPro"/>
</dbReference>
<gene>
    <name evidence="5" type="ORF">GA_TR3425_c1_g1_i1_g.10787</name>
    <name evidence="6" type="ORF">LC_TR16784_c9_g1_i1_g.57621</name>
</gene>
<dbReference type="PANTHER" id="PTHR15316">
    <property type="entry name" value="SPLICEOSOME ASSOCIATED PROTEIN 114/SWAP SPLICING FACTOR-RELATED"/>
    <property type="match status" value="1"/>
</dbReference>
<dbReference type="InterPro" id="IPR045146">
    <property type="entry name" value="SF3A1"/>
</dbReference>
<dbReference type="AlphaFoldDB" id="A0A1J3FG29"/>
<keyword evidence="1" id="KW-0507">mRNA processing</keyword>
<organism evidence="6">
    <name type="scientific">Noccaea caerulescens</name>
    <name type="common">Alpine penny-cress</name>
    <name type="synonym">Thlaspi caerulescens</name>
    <dbReference type="NCBI Taxonomy" id="107243"/>
    <lineage>
        <taxon>Eukaryota</taxon>
        <taxon>Viridiplantae</taxon>
        <taxon>Streptophyta</taxon>
        <taxon>Embryophyta</taxon>
        <taxon>Tracheophyta</taxon>
        <taxon>Spermatophyta</taxon>
        <taxon>Magnoliopsida</taxon>
        <taxon>eudicotyledons</taxon>
        <taxon>Gunneridae</taxon>
        <taxon>Pentapetalae</taxon>
        <taxon>rosids</taxon>
        <taxon>malvids</taxon>
        <taxon>Brassicales</taxon>
        <taxon>Brassicaceae</taxon>
        <taxon>Coluteocarpeae</taxon>
        <taxon>Noccaea</taxon>
    </lineage>
</organism>
<dbReference type="SUPFAM" id="SSF109905">
    <property type="entry name" value="Surp module (SWAP domain)"/>
    <property type="match status" value="2"/>
</dbReference>
<sequence>MPSLTQNDLQSGDQSRQSEAPAGLSPVICFFIEKTALLVAQKGSEYEKSLMAEGNIHPDWSFLWSSDPYHGYYQQKISEARNQQPDDIKAPLRYWPKEAPKLTAMRPGYKPLKLEAMKLPESCHKDPRKHEYITYGEPQAPYLVKLPQGITRKELYTIKLTAQFVARHGMNFQSNLMIKKRDMDDSRFEFMNQTDCRFDYFNRLSAAYAKEMPPRNRNAPSACTATVLDGFFRLLERDSREELEEMESQKKGVVEYQEALEKETKGVEVALIDPPELVLLSQLGYPKRVMDRPPEEPEPKRHKPALVPEDQFLAQHQGSSTISVAVPNGQVIEITVHSLSENVASLKEKIAAEIQIPASKHKLSGTAGFLEDSMSLAHYNVGAGEILTLSL</sequence>
<dbReference type="EMBL" id="GEVI01009261">
    <property type="protein sequence ID" value="JAU23059.1"/>
    <property type="molecule type" value="Transcribed_RNA"/>
</dbReference>
<dbReference type="SMART" id="SM00213">
    <property type="entry name" value="UBQ"/>
    <property type="match status" value="1"/>
</dbReference>
<reference evidence="6" key="1">
    <citation type="submission" date="2016-07" db="EMBL/GenBank/DDBJ databases">
        <title>De novo transcriptome assembly of four accessions of the metal hyperaccumulator plant Noccaea caerulescens.</title>
        <authorList>
            <person name="Blande D."/>
            <person name="Halimaa P."/>
            <person name="Tervahauta A.I."/>
            <person name="Aarts M.G."/>
            <person name="Karenlampi S.O."/>
        </authorList>
    </citation>
    <scope>NUCLEOTIDE SEQUENCE</scope>
</reference>
<name>A0A1J3FG29_NOCCA</name>
<dbReference type="Pfam" id="PF01805">
    <property type="entry name" value="Surp"/>
    <property type="match status" value="2"/>
</dbReference>
<evidence type="ECO:0000256" key="2">
    <source>
        <dbReference type="SAM" id="MobiDB-lite"/>
    </source>
</evidence>
<proteinExistence type="predicted"/>
<dbReference type="Gene3D" id="1.10.10.790">
    <property type="entry name" value="Surp module"/>
    <property type="match status" value="2"/>
</dbReference>
<dbReference type="InterPro" id="IPR000061">
    <property type="entry name" value="Surp"/>
</dbReference>
<dbReference type="PROSITE" id="PS50053">
    <property type="entry name" value="UBIQUITIN_2"/>
    <property type="match status" value="1"/>
</dbReference>
<dbReference type="GO" id="GO:0000381">
    <property type="term" value="P:regulation of alternative mRNA splicing, via spliceosome"/>
    <property type="evidence" value="ECO:0007669"/>
    <property type="project" value="TreeGrafter"/>
</dbReference>
<dbReference type="PANTHER" id="PTHR15316:SF1">
    <property type="entry name" value="SPLICING FACTOR 3A SUBUNIT 1"/>
    <property type="match status" value="1"/>
</dbReference>
<evidence type="ECO:0000256" key="1">
    <source>
        <dbReference type="ARBA" id="ARBA00022664"/>
    </source>
</evidence>
<dbReference type="GO" id="GO:0003723">
    <property type="term" value="F:RNA binding"/>
    <property type="evidence" value="ECO:0007669"/>
    <property type="project" value="InterPro"/>
</dbReference>
<dbReference type="Pfam" id="PF00240">
    <property type="entry name" value="ubiquitin"/>
    <property type="match status" value="1"/>
</dbReference>
<dbReference type="Gene3D" id="3.10.20.90">
    <property type="entry name" value="Phosphatidylinositol 3-kinase Catalytic Subunit, Chain A, domain 1"/>
    <property type="match status" value="1"/>
</dbReference>
<accession>A0A1J3FG29</accession>
<dbReference type="SMART" id="SM00648">
    <property type="entry name" value="SWAP"/>
    <property type="match status" value="2"/>
</dbReference>
<dbReference type="InterPro" id="IPR029071">
    <property type="entry name" value="Ubiquitin-like_domsf"/>
</dbReference>
<dbReference type="CDD" id="cd01800">
    <property type="entry name" value="Ubl_SF3a120"/>
    <property type="match status" value="1"/>
</dbReference>
<dbReference type="EMBL" id="GEVK01010001">
    <property type="protein sequence ID" value="JAU42831.1"/>
    <property type="molecule type" value="Transcribed_RNA"/>
</dbReference>
<dbReference type="PROSITE" id="PS50128">
    <property type="entry name" value="SURP"/>
    <property type="match status" value="2"/>
</dbReference>
<evidence type="ECO:0000313" key="5">
    <source>
        <dbReference type="EMBL" id="JAU23059.1"/>
    </source>
</evidence>
<dbReference type="InterPro" id="IPR035563">
    <property type="entry name" value="SF3As1_ubi"/>
</dbReference>
<feature type="domain" description="SURP motif" evidence="4">
    <location>
        <begin position="157"/>
        <end position="201"/>
    </location>
</feature>
<dbReference type="GO" id="GO:0005686">
    <property type="term" value="C:U2 snRNP"/>
    <property type="evidence" value="ECO:0007669"/>
    <property type="project" value="TreeGrafter"/>
</dbReference>
<dbReference type="SUPFAM" id="SSF54236">
    <property type="entry name" value="Ubiquitin-like"/>
    <property type="match status" value="1"/>
</dbReference>
<feature type="domain" description="Ubiquitin-like" evidence="3">
    <location>
        <begin position="340"/>
        <end position="391"/>
    </location>
</feature>
<evidence type="ECO:0000313" key="6">
    <source>
        <dbReference type="EMBL" id="JAU42831.1"/>
    </source>
</evidence>
<feature type="region of interest" description="Disordered" evidence="2">
    <location>
        <begin position="1"/>
        <end position="20"/>
    </location>
</feature>
<feature type="domain" description="SURP motif" evidence="4">
    <location>
        <begin position="31"/>
        <end position="73"/>
    </location>
</feature>
<evidence type="ECO:0000259" key="4">
    <source>
        <dbReference type="PROSITE" id="PS50128"/>
    </source>
</evidence>